<dbReference type="InterPro" id="IPR027360">
    <property type="entry name" value="AbrB-like"/>
</dbReference>
<reference evidence="1" key="1">
    <citation type="submission" date="2020-05" db="EMBL/GenBank/DDBJ databases">
        <authorList>
            <consortium name="Genoscope - CEA"/>
            <person name="William W."/>
        </authorList>
    </citation>
    <scope>NUCLEOTIDE SEQUENCE [LARGE SCALE GENOMIC DNA]</scope>
    <source>
        <strain evidence="1">PCC 7821</strain>
    </source>
</reference>
<evidence type="ECO:0000313" key="1">
    <source>
        <dbReference type="EMBL" id="CAC5340998.1"/>
    </source>
</evidence>
<proteinExistence type="predicted"/>
<dbReference type="GO" id="GO:0000976">
    <property type="term" value="F:transcription cis-regulatory region binding"/>
    <property type="evidence" value="ECO:0007669"/>
    <property type="project" value="TreeGrafter"/>
</dbReference>
<dbReference type="PANTHER" id="PTHR42182:SF1">
    <property type="entry name" value="SLL0359 PROTEIN"/>
    <property type="match status" value="1"/>
</dbReference>
<dbReference type="PANTHER" id="PTHR42182">
    <property type="entry name" value="SLL0359 PROTEIN"/>
    <property type="match status" value="1"/>
</dbReference>
<dbReference type="RefSeq" id="WP_237745600.1">
    <property type="nucleotide sequence ID" value="NZ_LR812491.1"/>
</dbReference>
<dbReference type="Proteomes" id="UP000196521">
    <property type="component" value="Unassembled WGS sequence"/>
</dbReference>
<name>A0A6J7ZGV8_PLARU</name>
<dbReference type="GO" id="GO:0001217">
    <property type="term" value="F:DNA-binding transcription repressor activity"/>
    <property type="evidence" value="ECO:0007669"/>
    <property type="project" value="TreeGrafter"/>
</dbReference>
<dbReference type="EMBL" id="CZCZ02000007">
    <property type="protein sequence ID" value="CAC5340998.1"/>
    <property type="molecule type" value="Genomic_DNA"/>
</dbReference>
<gene>
    <name evidence="1" type="ORF">PLAN_120211</name>
</gene>
<dbReference type="AlphaFoldDB" id="A0A6J7ZGV8"/>
<evidence type="ECO:0000313" key="2">
    <source>
        <dbReference type="Proteomes" id="UP000196521"/>
    </source>
</evidence>
<organism evidence="1 2">
    <name type="scientific">Planktothrix rubescens CCAP 1459/22</name>
    <dbReference type="NCBI Taxonomy" id="329571"/>
    <lineage>
        <taxon>Bacteria</taxon>
        <taxon>Bacillati</taxon>
        <taxon>Cyanobacteriota</taxon>
        <taxon>Cyanophyceae</taxon>
        <taxon>Oscillatoriophycideae</taxon>
        <taxon>Oscillatoriales</taxon>
        <taxon>Microcoleaceae</taxon>
        <taxon>Planktothrix</taxon>
    </lineage>
</organism>
<dbReference type="GO" id="GO:0032993">
    <property type="term" value="C:protein-DNA complex"/>
    <property type="evidence" value="ECO:0007669"/>
    <property type="project" value="TreeGrafter"/>
</dbReference>
<protein>
    <submittedName>
        <fullName evidence="1">Uncharacterized protein</fullName>
    </submittedName>
</protein>
<accession>A0A6J7ZGV8</accession>
<comment type="caution">
    <text evidence="1">The sequence shown here is derived from an EMBL/GenBank/DDBJ whole genome shotgun (WGS) entry which is preliminary data.</text>
</comment>
<keyword evidence="2" id="KW-1185">Reference proteome</keyword>
<sequence>MAKTVTEKPSSTPITGKALLQKVKDLGNLPRSEVARLCGYYTETKDHKIRAKKTEFYDALLAAKGIDLEPAMRETLDVTGLTPEQIEQIDAMINTFRGINKHQHPLTEDQISEFDPTELFFESEILQPFNRSLLYGNRI</sequence>